<dbReference type="GeneID" id="97554064"/>
<reference evidence="8" key="1">
    <citation type="journal article" date="2016" name="Genome Announc.">
        <title>Draft genomes of two strains of Paenibacillus glucanolyticus with capability to degrade lignocellulose.</title>
        <authorList>
            <person name="Mathews S.L."/>
            <person name="Pawlak J."/>
            <person name="Grunden A.M."/>
        </authorList>
    </citation>
    <scope>NUCLEOTIDE SEQUENCE [LARGE SCALE GENOMIC DNA]</scope>
    <source>
        <strain evidence="8">SLM1</strain>
    </source>
</reference>
<keyword evidence="2" id="KW-1003">Cell membrane</keyword>
<dbReference type="AlphaFoldDB" id="A0A163FEW1"/>
<evidence type="ECO:0000256" key="6">
    <source>
        <dbReference type="SAM" id="Phobius"/>
    </source>
</evidence>
<protein>
    <recommendedName>
        <fullName evidence="7">SSD domain-containing protein</fullName>
    </recommendedName>
</protein>
<feature type="domain" description="SSD" evidence="7">
    <location>
        <begin position="205"/>
        <end position="336"/>
    </location>
</feature>
<dbReference type="SUPFAM" id="SSF82866">
    <property type="entry name" value="Multidrug efflux transporter AcrB transmembrane domain"/>
    <property type="match status" value="2"/>
</dbReference>
<dbReference type="STRING" id="59843.A3958_02490"/>
<dbReference type="InterPro" id="IPR000731">
    <property type="entry name" value="SSD"/>
</dbReference>
<feature type="transmembrane region" description="Helical" evidence="6">
    <location>
        <begin position="180"/>
        <end position="199"/>
    </location>
</feature>
<dbReference type="PANTHER" id="PTHR33406:SF13">
    <property type="entry name" value="MEMBRANE PROTEIN YDFJ"/>
    <property type="match status" value="1"/>
</dbReference>
<dbReference type="Gene3D" id="1.20.1640.10">
    <property type="entry name" value="Multidrug efflux transporter AcrB transmembrane domain"/>
    <property type="match status" value="2"/>
</dbReference>
<feature type="transmembrane region" description="Helical" evidence="6">
    <location>
        <begin position="668"/>
        <end position="687"/>
    </location>
</feature>
<keyword evidence="5 6" id="KW-0472">Membrane</keyword>
<evidence type="ECO:0000259" key="7">
    <source>
        <dbReference type="PROSITE" id="PS50156"/>
    </source>
</evidence>
<feature type="transmembrane region" description="Helical" evidence="6">
    <location>
        <begin position="369"/>
        <end position="390"/>
    </location>
</feature>
<dbReference type="EMBL" id="LWMH01000002">
    <property type="protein sequence ID" value="KZS44340.1"/>
    <property type="molecule type" value="Genomic_DNA"/>
</dbReference>
<dbReference type="Proteomes" id="UP000076796">
    <property type="component" value="Unassembled WGS sequence"/>
</dbReference>
<keyword evidence="4 6" id="KW-1133">Transmembrane helix</keyword>
<dbReference type="PROSITE" id="PS50156">
    <property type="entry name" value="SSD"/>
    <property type="match status" value="1"/>
</dbReference>
<comment type="subcellular location">
    <subcellularLocation>
        <location evidence="1">Cell membrane</location>
        <topology evidence="1">Multi-pass membrane protein</topology>
    </subcellularLocation>
</comment>
<evidence type="ECO:0000256" key="3">
    <source>
        <dbReference type="ARBA" id="ARBA00022692"/>
    </source>
</evidence>
<proteinExistence type="predicted"/>
<feature type="transmembrane region" description="Helical" evidence="6">
    <location>
        <begin position="615"/>
        <end position="635"/>
    </location>
</feature>
<dbReference type="OrthoDB" id="7051771at2"/>
<evidence type="ECO:0000256" key="4">
    <source>
        <dbReference type="ARBA" id="ARBA00022989"/>
    </source>
</evidence>
<keyword evidence="9" id="KW-1185">Reference proteome</keyword>
<evidence type="ECO:0000256" key="1">
    <source>
        <dbReference type="ARBA" id="ARBA00004651"/>
    </source>
</evidence>
<evidence type="ECO:0000256" key="2">
    <source>
        <dbReference type="ARBA" id="ARBA00022475"/>
    </source>
</evidence>
<dbReference type="Pfam" id="PF03176">
    <property type="entry name" value="MMPL"/>
    <property type="match status" value="2"/>
</dbReference>
<evidence type="ECO:0000313" key="9">
    <source>
        <dbReference type="Proteomes" id="UP000076796"/>
    </source>
</evidence>
<dbReference type="RefSeq" id="WP_006212070.1">
    <property type="nucleotide sequence ID" value="NZ_CP147845.1"/>
</dbReference>
<sequence>MKRNGRTTLLHTWGRQIYRYRKAVVVTWLILFCGLLPFAFKLPSILQHNGFTPEDSPAQIGIEKLEEGLGLSAASLDIVVVSNSDENLTTGMAQRRILTELEPLRSRPYVRDIYMNMAAHRAGQDHIVSVTVLLDLDSSEALLQFDEIRESVPAITGADTYITGNTAIFADMNEAVKSDIIQAEMIGIPAALIILAVVFGTLTAAILPLIAGVVSVVVTMGLLYFVAMADGSISNFLPNVVTMLGLAVGIDYALIVVSRFKEEMQARSGDVESALAVTCATAGKAVMFSGAAVLIGFVAMGFINLPIFRSFSLGGITVVLLSVLAGNTLLPALLGLLGPRIHTLPLFPAKFRHFRAQQTSGMWRKLSRFVMAHPVTISIAVIGALLLAIYPVRNMNIEIPAAEVLPPAYESRYGHDLLAQAYDERELNSIVVAVELPASYEDLRSIEQMKAYTDEIRIMPGVKRVESYLSIGRGSIDEVSKYLSRADIRQQLEQHRFVRGEMAAVAVIPEYGESHALTTQLVRDLRTMDALGLTTYVTGSPAYKLDIIDVIHQNILFVLTFVFVVTYVILLIAFRSMVLPLKASVMNLLSLGAGLGIVVWVFQEGIGAEWLGVSSTGSIFALLPILIFCVVFGISMDYEVMMLSRIMENYERTGDNEYSTAEGLESTGGLITSAALILAVVVGAFVFTDNEVMKAIGLGLTAAVLLDATVIRVLLVPAFMKMLGRANWWSPNWMFPRYKPAARDTPDRGRETG</sequence>
<evidence type="ECO:0000256" key="5">
    <source>
        <dbReference type="ARBA" id="ARBA00023136"/>
    </source>
</evidence>
<feature type="transmembrane region" description="Helical" evidence="6">
    <location>
        <begin position="585"/>
        <end position="603"/>
    </location>
</feature>
<keyword evidence="3 6" id="KW-0812">Transmembrane</keyword>
<feature type="transmembrane region" description="Helical" evidence="6">
    <location>
        <begin position="285"/>
        <end position="307"/>
    </location>
</feature>
<dbReference type="PANTHER" id="PTHR33406">
    <property type="entry name" value="MEMBRANE PROTEIN MJ1562-RELATED"/>
    <property type="match status" value="1"/>
</dbReference>
<feature type="transmembrane region" description="Helical" evidence="6">
    <location>
        <begin position="555"/>
        <end position="573"/>
    </location>
</feature>
<accession>A0A163FEW1</accession>
<evidence type="ECO:0000313" key="8">
    <source>
        <dbReference type="EMBL" id="KZS44340.1"/>
    </source>
</evidence>
<comment type="caution">
    <text evidence="8">The sequence shown here is derived from an EMBL/GenBank/DDBJ whole genome shotgun (WGS) entry which is preliminary data.</text>
</comment>
<gene>
    <name evidence="8" type="ORF">AWU65_30235</name>
</gene>
<feature type="transmembrane region" description="Helical" evidence="6">
    <location>
        <begin position="693"/>
        <end position="715"/>
    </location>
</feature>
<dbReference type="InterPro" id="IPR050545">
    <property type="entry name" value="Mycobact_MmpL"/>
</dbReference>
<feature type="transmembrane region" description="Helical" evidence="6">
    <location>
        <begin position="20"/>
        <end position="40"/>
    </location>
</feature>
<feature type="transmembrane region" description="Helical" evidence="6">
    <location>
        <begin position="313"/>
        <end position="337"/>
    </location>
</feature>
<dbReference type="GO" id="GO:0005886">
    <property type="term" value="C:plasma membrane"/>
    <property type="evidence" value="ECO:0007669"/>
    <property type="project" value="UniProtKB-SubCell"/>
</dbReference>
<dbReference type="InterPro" id="IPR004869">
    <property type="entry name" value="MMPL_dom"/>
</dbReference>
<organism evidence="8 9">
    <name type="scientific">Paenibacillus glucanolyticus</name>
    <dbReference type="NCBI Taxonomy" id="59843"/>
    <lineage>
        <taxon>Bacteria</taxon>
        <taxon>Bacillati</taxon>
        <taxon>Bacillota</taxon>
        <taxon>Bacilli</taxon>
        <taxon>Bacillales</taxon>
        <taxon>Paenibacillaceae</taxon>
        <taxon>Paenibacillus</taxon>
    </lineage>
</organism>
<feature type="transmembrane region" description="Helical" evidence="6">
    <location>
        <begin position="206"/>
        <end position="227"/>
    </location>
</feature>
<name>A0A163FEW1_9BACL</name>
<feature type="transmembrane region" description="Helical" evidence="6">
    <location>
        <begin position="239"/>
        <end position="257"/>
    </location>
</feature>